<feature type="repeat" description="RCC1" evidence="3">
    <location>
        <begin position="292"/>
        <end position="347"/>
    </location>
</feature>
<evidence type="ECO:0000256" key="2">
    <source>
        <dbReference type="ARBA" id="ARBA00022737"/>
    </source>
</evidence>
<protein>
    <submittedName>
        <fullName evidence="6">LAQU0S02e11100g1_1</fullName>
    </submittedName>
</protein>
<dbReference type="Proteomes" id="UP000236544">
    <property type="component" value="Unassembled WGS sequence"/>
</dbReference>
<proteinExistence type="predicted"/>
<feature type="repeat" description="RCC1" evidence="3">
    <location>
        <begin position="47"/>
        <end position="103"/>
    </location>
</feature>
<keyword evidence="2" id="KW-0677">Repeat</keyword>
<accession>A0A0P1KP99</accession>
<dbReference type="InterPro" id="IPR051553">
    <property type="entry name" value="Ran_GTPase-activating"/>
</dbReference>
<dbReference type="PRINTS" id="PR00633">
    <property type="entry name" value="RCCNDNSATION"/>
</dbReference>
<feature type="repeat" description="RCC1" evidence="3">
    <location>
        <begin position="412"/>
        <end position="466"/>
    </location>
</feature>
<feature type="repeat" description="RCC1" evidence="3">
    <location>
        <begin position="348"/>
        <end position="411"/>
    </location>
</feature>
<keyword evidence="7" id="KW-1185">Reference proteome</keyword>
<evidence type="ECO:0000259" key="5">
    <source>
        <dbReference type="Pfam" id="PF25390"/>
    </source>
</evidence>
<feature type="domain" description="RCC1-like" evidence="5">
    <location>
        <begin position="49"/>
        <end position="461"/>
    </location>
</feature>
<dbReference type="GO" id="GO:0005085">
    <property type="term" value="F:guanyl-nucleotide exchange factor activity"/>
    <property type="evidence" value="ECO:0007669"/>
    <property type="project" value="TreeGrafter"/>
</dbReference>
<dbReference type="GO" id="GO:0005737">
    <property type="term" value="C:cytoplasm"/>
    <property type="evidence" value="ECO:0007669"/>
    <property type="project" value="TreeGrafter"/>
</dbReference>
<dbReference type="EMBL" id="LN890542">
    <property type="protein sequence ID" value="CUS21324.1"/>
    <property type="molecule type" value="Genomic_DNA"/>
</dbReference>
<sequence length="481" mass="53075">MSKRSASPPFTPGKRARKHLVSTIHKHYELINSQDDYKYMYLSLQPLDIFCWGTGSMCELGLGPLAKNKEVKRPRLNPYLPRDQAKIVSIAVGGMHVLALDQDNHVWSWGTNDSGALGRDTSHAKEQLKDMDADDSSDDEDGDLNDQESTPTKLPDDSLPLKEHKVVQLAATDNLSCVLLDNGEVYAWGTFRCNEGILGFYKDTINIQNTPWKVPSFTTSKVVQMAAGKDHILFLDEGGVVYAWGNGQQYQLGRKIMERSRLRTLDPRAFGLDKVKYIATGENHSFALTRDGRLYSWGLNQFGQCGVSEEVDDGALVTVPTEVLLPEGTRVKMVSAGEHHSMVLSEEGELFTFGRLDMFEIGIAKDKLPEQTYIDAHGKPRAVPVPTKLVEVPRFKNIAAGSHHSLAISEDGVVFSWGFGETYAVGLGPSGDDIEVPTRIKNTATQDHDIIFVGGGGQFSVSGGIKLSEQEAEKRADKYDD</sequence>
<evidence type="ECO:0000256" key="4">
    <source>
        <dbReference type="SAM" id="MobiDB-lite"/>
    </source>
</evidence>
<evidence type="ECO:0000256" key="1">
    <source>
        <dbReference type="ARBA" id="ARBA00022658"/>
    </source>
</evidence>
<feature type="compositionally biased region" description="Acidic residues" evidence="4">
    <location>
        <begin position="132"/>
        <end position="146"/>
    </location>
</feature>
<dbReference type="InterPro" id="IPR000408">
    <property type="entry name" value="Reg_chr_condens"/>
</dbReference>
<dbReference type="Pfam" id="PF25390">
    <property type="entry name" value="WD40_RLD"/>
    <property type="match status" value="1"/>
</dbReference>
<evidence type="ECO:0000256" key="3">
    <source>
        <dbReference type="PROSITE-ProRule" id="PRU00235"/>
    </source>
</evidence>
<dbReference type="AlphaFoldDB" id="A0A0P1KP99"/>
<organism evidence="6 7">
    <name type="scientific">Lachancea quebecensis</name>
    <dbReference type="NCBI Taxonomy" id="1654605"/>
    <lineage>
        <taxon>Eukaryota</taxon>
        <taxon>Fungi</taxon>
        <taxon>Dikarya</taxon>
        <taxon>Ascomycota</taxon>
        <taxon>Saccharomycotina</taxon>
        <taxon>Saccharomycetes</taxon>
        <taxon>Saccharomycetales</taxon>
        <taxon>Saccharomycetaceae</taxon>
        <taxon>Lachancea</taxon>
    </lineage>
</organism>
<reference evidence="7" key="1">
    <citation type="submission" date="2015-10" db="EMBL/GenBank/DDBJ databases">
        <authorList>
            <person name="Devillers H."/>
        </authorList>
    </citation>
    <scope>NUCLEOTIDE SEQUENCE [LARGE SCALE GENOMIC DNA]</scope>
</reference>
<dbReference type="SUPFAM" id="SSF50985">
    <property type="entry name" value="RCC1/BLIP-II"/>
    <property type="match status" value="1"/>
</dbReference>
<dbReference type="PROSITE" id="PS00626">
    <property type="entry name" value="RCC1_2"/>
    <property type="match status" value="4"/>
</dbReference>
<keyword evidence="1" id="KW-0344">Guanine-nucleotide releasing factor</keyword>
<gene>
    <name evidence="6" type="ORF">LAQU0_S02e11100g</name>
</gene>
<evidence type="ECO:0000313" key="7">
    <source>
        <dbReference type="Proteomes" id="UP000236544"/>
    </source>
</evidence>
<dbReference type="PANTHER" id="PTHR45982">
    <property type="entry name" value="REGULATOR OF CHROMOSOME CONDENSATION"/>
    <property type="match status" value="1"/>
</dbReference>
<dbReference type="PANTHER" id="PTHR45982:SF1">
    <property type="entry name" value="REGULATOR OF CHROMOSOME CONDENSATION"/>
    <property type="match status" value="1"/>
</dbReference>
<dbReference type="PROSITE" id="PS00625">
    <property type="entry name" value="RCC1_1"/>
    <property type="match status" value="1"/>
</dbReference>
<feature type="repeat" description="RCC1" evidence="3">
    <location>
        <begin position="104"/>
        <end position="182"/>
    </location>
</feature>
<dbReference type="InterPro" id="IPR009091">
    <property type="entry name" value="RCC1/BLIP-II"/>
</dbReference>
<name>A0A0P1KP99_9SACH</name>
<dbReference type="OrthoDB" id="61110at2759"/>
<feature type="repeat" description="RCC1" evidence="3">
    <location>
        <begin position="183"/>
        <end position="238"/>
    </location>
</feature>
<dbReference type="InterPro" id="IPR058923">
    <property type="entry name" value="RCC1-like_dom"/>
</dbReference>
<evidence type="ECO:0000313" key="6">
    <source>
        <dbReference type="EMBL" id="CUS21324.1"/>
    </source>
</evidence>
<feature type="repeat" description="RCC1" evidence="3">
    <location>
        <begin position="239"/>
        <end position="291"/>
    </location>
</feature>
<dbReference type="Gene3D" id="2.130.10.30">
    <property type="entry name" value="Regulator of chromosome condensation 1/beta-lactamase-inhibitor protein II"/>
    <property type="match status" value="1"/>
</dbReference>
<feature type="region of interest" description="Disordered" evidence="4">
    <location>
        <begin position="127"/>
        <end position="159"/>
    </location>
</feature>
<dbReference type="PROSITE" id="PS50012">
    <property type="entry name" value="RCC1_3"/>
    <property type="match status" value="7"/>
</dbReference>